<dbReference type="EMBL" id="JRTT01000055">
    <property type="protein sequence ID" value="KHD74108.1"/>
    <property type="molecule type" value="Genomic_DNA"/>
</dbReference>
<keyword evidence="3" id="KW-1185">Reference proteome</keyword>
<dbReference type="RefSeq" id="WP_043530311.1">
    <property type="nucleotide sequence ID" value="NZ_BAABKU010000006.1"/>
</dbReference>
<dbReference type="InterPro" id="IPR041657">
    <property type="entry name" value="HTH_17"/>
</dbReference>
<dbReference type="InterPro" id="IPR009061">
    <property type="entry name" value="DNA-bd_dom_put_sf"/>
</dbReference>
<dbReference type="SUPFAM" id="SSF46955">
    <property type="entry name" value="Putative DNA-binding domain"/>
    <property type="match status" value="1"/>
</dbReference>
<protein>
    <recommendedName>
        <fullName evidence="1">Helix-turn-helix domain-containing protein</fullName>
    </recommendedName>
</protein>
<dbReference type="InterPro" id="IPR010093">
    <property type="entry name" value="SinI_DNA-bd"/>
</dbReference>
<evidence type="ECO:0000259" key="1">
    <source>
        <dbReference type="Pfam" id="PF12728"/>
    </source>
</evidence>
<evidence type="ECO:0000313" key="3">
    <source>
        <dbReference type="Proteomes" id="UP000054537"/>
    </source>
</evidence>
<dbReference type="GO" id="GO:0003677">
    <property type="term" value="F:DNA binding"/>
    <property type="evidence" value="ECO:0007669"/>
    <property type="project" value="InterPro"/>
</dbReference>
<reference evidence="2 3" key="1">
    <citation type="submission" date="2014-10" db="EMBL/GenBank/DDBJ databases">
        <title>Draft genome sequence of Actinoplanes utahensis NRRL 12052.</title>
        <authorList>
            <person name="Velasco-Bucheli B."/>
            <person name="del Cerro C."/>
            <person name="Hormigo D."/>
            <person name="Garcia J.L."/>
            <person name="Acebal C."/>
            <person name="Arroyo M."/>
            <person name="de la Mata I."/>
        </authorList>
    </citation>
    <scope>NUCLEOTIDE SEQUENCE [LARGE SCALE GENOMIC DNA]</scope>
    <source>
        <strain evidence="2 3">NRRL 12052</strain>
    </source>
</reference>
<dbReference type="Proteomes" id="UP000054537">
    <property type="component" value="Unassembled WGS sequence"/>
</dbReference>
<dbReference type="Pfam" id="PF12728">
    <property type="entry name" value="HTH_17"/>
    <property type="match status" value="1"/>
</dbReference>
<comment type="caution">
    <text evidence="2">The sequence shown here is derived from an EMBL/GenBank/DDBJ whole genome shotgun (WGS) entry which is preliminary data.</text>
</comment>
<proteinExistence type="predicted"/>
<name>A0A0A6UG78_ACTUT</name>
<feature type="domain" description="Helix-turn-helix" evidence="1">
    <location>
        <begin position="5"/>
        <end position="54"/>
    </location>
</feature>
<gene>
    <name evidence="2" type="ORF">MB27_30625</name>
</gene>
<organism evidence="2 3">
    <name type="scientific">Actinoplanes utahensis</name>
    <dbReference type="NCBI Taxonomy" id="1869"/>
    <lineage>
        <taxon>Bacteria</taxon>
        <taxon>Bacillati</taxon>
        <taxon>Actinomycetota</taxon>
        <taxon>Actinomycetes</taxon>
        <taxon>Micromonosporales</taxon>
        <taxon>Micromonosporaceae</taxon>
        <taxon>Actinoplanes</taxon>
    </lineage>
</organism>
<sequence>MDDELLTVAELALVLKVEVRFVRRLVAELRIPFTKVGKFVRFYRSDVAEFVAAGRVEPVTVAWSDGRAVA</sequence>
<accession>A0A0A6UG78</accession>
<dbReference type="eggNOG" id="ENOG5031TJG">
    <property type="taxonomic scope" value="Bacteria"/>
</dbReference>
<dbReference type="AlphaFoldDB" id="A0A0A6UG78"/>
<evidence type="ECO:0000313" key="2">
    <source>
        <dbReference type="EMBL" id="KHD74108.1"/>
    </source>
</evidence>
<dbReference type="NCBIfam" id="TIGR01764">
    <property type="entry name" value="excise"/>
    <property type="match status" value="1"/>
</dbReference>